<protein>
    <submittedName>
        <fullName evidence="1">Uncharacterized protein</fullName>
    </submittedName>
</protein>
<gene>
    <name evidence="1" type="ORF">ML462_11290</name>
</gene>
<dbReference type="RefSeq" id="WP_240713922.1">
    <property type="nucleotide sequence ID" value="NZ_JAKVTV010000003.1"/>
</dbReference>
<dbReference type="Proteomes" id="UP001139226">
    <property type="component" value="Unassembled WGS sequence"/>
</dbReference>
<dbReference type="EMBL" id="JAKVTV010000003">
    <property type="protein sequence ID" value="MCH4823754.1"/>
    <property type="molecule type" value="Genomic_DNA"/>
</dbReference>
<dbReference type="AlphaFoldDB" id="A0A9X1V6C5"/>
<organism evidence="1 2">
    <name type="scientific">Christiangramia lutea</name>
    <dbReference type="NCBI Taxonomy" id="1607951"/>
    <lineage>
        <taxon>Bacteria</taxon>
        <taxon>Pseudomonadati</taxon>
        <taxon>Bacteroidota</taxon>
        <taxon>Flavobacteriia</taxon>
        <taxon>Flavobacteriales</taxon>
        <taxon>Flavobacteriaceae</taxon>
        <taxon>Christiangramia</taxon>
    </lineage>
</organism>
<evidence type="ECO:0000313" key="2">
    <source>
        <dbReference type="Proteomes" id="UP001139226"/>
    </source>
</evidence>
<accession>A0A9X1V6C5</accession>
<name>A0A9X1V6C5_9FLAO</name>
<sequence>MVESDNGEPVYKLQFDEFDHSIHSCTSRTEESLYISEENDDVLINDIRACDGPAYFYEQ</sequence>
<reference evidence="1" key="1">
    <citation type="submission" date="2022-03" db="EMBL/GenBank/DDBJ databases">
        <title>Gramella crocea sp. nov., isolated from activated sludge of a seafood processing plant.</title>
        <authorList>
            <person name="Zhang X."/>
        </authorList>
    </citation>
    <scope>NUCLEOTIDE SEQUENCE</scope>
    <source>
        <strain evidence="1">YJ019</strain>
    </source>
</reference>
<comment type="caution">
    <text evidence="1">The sequence shown here is derived from an EMBL/GenBank/DDBJ whole genome shotgun (WGS) entry which is preliminary data.</text>
</comment>
<evidence type="ECO:0000313" key="1">
    <source>
        <dbReference type="EMBL" id="MCH4823754.1"/>
    </source>
</evidence>
<keyword evidence="2" id="KW-1185">Reference proteome</keyword>
<proteinExistence type="predicted"/>